<feature type="transmembrane region" description="Helical" evidence="1">
    <location>
        <begin position="106"/>
        <end position="123"/>
    </location>
</feature>
<evidence type="ECO:0000256" key="1">
    <source>
        <dbReference type="SAM" id="Phobius"/>
    </source>
</evidence>
<keyword evidence="1" id="KW-0472">Membrane</keyword>
<name>A0A085MV35_9BILA</name>
<dbReference type="Proteomes" id="UP000030758">
    <property type="component" value="Unassembled WGS sequence"/>
</dbReference>
<evidence type="ECO:0000313" key="2">
    <source>
        <dbReference type="EMBL" id="KFD61081.1"/>
    </source>
</evidence>
<reference evidence="2" key="1">
    <citation type="journal article" date="2014" name="Nat. Genet.">
        <title>Genome and transcriptome of the porcine whipworm Trichuris suis.</title>
        <authorList>
            <person name="Jex A.R."/>
            <person name="Nejsum P."/>
            <person name="Schwarz E.M."/>
            <person name="Hu L."/>
            <person name="Young N.D."/>
            <person name="Hall R.S."/>
            <person name="Korhonen P.K."/>
            <person name="Liao S."/>
            <person name="Thamsborg S."/>
            <person name="Xia J."/>
            <person name="Xu P."/>
            <person name="Wang S."/>
            <person name="Scheerlinck J.P."/>
            <person name="Hofmann A."/>
            <person name="Sternberg P.W."/>
            <person name="Wang J."/>
            <person name="Gasser R.B."/>
        </authorList>
    </citation>
    <scope>NUCLEOTIDE SEQUENCE [LARGE SCALE GENOMIC DNA]</scope>
    <source>
        <strain evidence="2">DCEP-RM93F</strain>
    </source>
</reference>
<accession>A0A085MV35</accession>
<gene>
    <name evidence="2" type="ORF">M514_00674</name>
</gene>
<protein>
    <submittedName>
        <fullName evidence="2">Uncharacterized protein</fullName>
    </submittedName>
</protein>
<sequence>MQKQYRTIDSATLIKELHVVFTLPRFREQNTSKIAGTILHPSVKITCLRLQYLRCTMYAFICARYYPRSTLERVPADAQVLLYFLSFFLAELIPHLVLFVSLAGDLAWSSLALLVPPIMELLLKCYGKARTVAN</sequence>
<proteinExistence type="predicted"/>
<keyword evidence="1" id="KW-1133">Transmembrane helix</keyword>
<keyword evidence="1" id="KW-0812">Transmembrane</keyword>
<organism evidence="2">
    <name type="scientific">Trichuris suis</name>
    <name type="common">pig whipworm</name>
    <dbReference type="NCBI Taxonomy" id="68888"/>
    <lineage>
        <taxon>Eukaryota</taxon>
        <taxon>Metazoa</taxon>
        <taxon>Ecdysozoa</taxon>
        <taxon>Nematoda</taxon>
        <taxon>Enoplea</taxon>
        <taxon>Dorylaimia</taxon>
        <taxon>Trichinellida</taxon>
        <taxon>Trichuridae</taxon>
        <taxon>Trichuris</taxon>
    </lineage>
</organism>
<dbReference type="EMBL" id="KL367636">
    <property type="protein sequence ID" value="KFD61081.1"/>
    <property type="molecule type" value="Genomic_DNA"/>
</dbReference>
<feature type="transmembrane region" description="Helical" evidence="1">
    <location>
        <begin position="80"/>
        <end position="100"/>
    </location>
</feature>
<dbReference type="AlphaFoldDB" id="A0A085MV35"/>